<dbReference type="PRINTS" id="PR00320">
    <property type="entry name" value="GPROTEINBRPT"/>
</dbReference>
<dbReference type="KEGG" id="qsa:O6P43_017740"/>
<protein>
    <submittedName>
        <fullName evidence="11">SPA1</fullName>
    </submittedName>
</protein>
<evidence type="ECO:0000256" key="2">
    <source>
        <dbReference type="ARBA" id="ARBA00022574"/>
    </source>
</evidence>
<keyword evidence="6" id="KW-0175">Coiled coil</keyword>
<dbReference type="SUPFAM" id="SSF56112">
    <property type="entry name" value="Protein kinase-like (PK-like)"/>
    <property type="match status" value="1"/>
</dbReference>
<dbReference type="SMART" id="SM00220">
    <property type="entry name" value="S_TKc"/>
    <property type="match status" value="1"/>
</dbReference>
<evidence type="ECO:0000256" key="6">
    <source>
        <dbReference type="ARBA" id="ARBA00023054"/>
    </source>
</evidence>
<feature type="repeat" description="WD" evidence="9">
    <location>
        <begin position="814"/>
        <end position="856"/>
    </location>
</feature>
<dbReference type="InterPro" id="IPR036322">
    <property type="entry name" value="WD40_repeat_dom_sf"/>
</dbReference>
<comment type="subcellular location">
    <subcellularLocation>
        <location evidence="1">Nucleus</location>
    </subcellularLocation>
</comment>
<dbReference type="GO" id="GO:0005634">
    <property type="term" value="C:nucleus"/>
    <property type="evidence" value="ECO:0007669"/>
    <property type="project" value="UniProtKB-SubCell"/>
</dbReference>
<dbReference type="PROSITE" id="PS50294">
    <property type="entry name" value="WD_REPEATS_REGION"/>
    <property type="match status" value="1"/>
</dbReference>
<dbReference type="FunFam" id="2.130.10.10:FF:000090">
    <property type="entry name" value="E3 ubiquitin-protein ligase RFWD2 isoform X1"/>
    <property type="match status" value="1"/>
</dbReference>
<keyword evidence="7" id="KW-0539">Nucleus</keyword>
<dbReference type="GO" id="GO:0005524">
    <property type="term" value="F:ATP binding"/>
    <property type="evidence" value="ECO:0007669"/>
    <property type="project" value="InterPro"/>
</dbReference>
<dbReference type="AlphaFoldDB" id="A0AAD7LQV3"/>
<dbReference type="InterPro" id="IPR001680">
    <property type="entry name" value="WD40_rpt"/>
</dbReference>
<dbReference type="SUPFAM" id="SSF50978">
    <property type="entry name" value="WD40 repeat-like"/>
    <property type="match status" value="1"/>
</dbReference>
<keyword evidence="12" id="KW-1185">Reference proteome</keyword>
<evidence type="ECO:0000256" key="1">
    <source>
        <dbReference type="ARBA" id="ARBA00004123"/>
    </source>
</evidence>
<evidence type="ECO:0000256" key="3">
    <source>
        <dbReference type="ARBA" id="ARBA00022679"/>
    </source>
</evidence>
<feature type="domain" description="Protein kinase" evidence="10">
    <location>
        <begin position="113"/>
        <end position="527"/>
    </location>
</feature>
<dbReference type="Proteomes" id="UP001163823">
    <property type="component" value="Chromosome 7"/>
</dbReference>
<dbReference type="PROSITE" id="PS50011">
    <property type="entry name" value="PROTEIN_KINASE_DOM"/>
    <property type="match status" value="1"/>
</dbReference>
<proteinExistence type="predicted"/>
<dbReference type="Pfam" id="PF00400">
    <property type="entry name" value="WD40"/>
    <property type="match status" value="2"/>
</dbReference>
<keyword evidence="3" id="KW-0808">Transferase</keyword>
<comment type="caution">
    <text evidence="11">The sequence shown here is derived from an EMBL/GenBank/DDBJ whole genome shotgun (WGS) entry which is preliminary data.</text>
</comment>
<dbReference type="InterPro" id="IPR000719">
    <property type="entry name" value="Prot_kinase_dom"/>
</dbReference>
<gene>
    <name evidence="11" type="ORF">O6P43_017740</name>
</gene>
<dbReference type="PROSITE" id="PS00678">
    <property type="entry name" value="WD_REPEATS_1"/>
    <property type="match status" value="1"/>
</dbReference>
<evidence type="ECO:0000256" key="9">
    <source>
        <dbReference type="PROSITE-ProRule" id="PRU00221"/>
    </source>
</evidence>
<evidence type="ECO:0000256" key="8">
    <source>
        <dbReference type="ARBA" id="ARBA00084091"/>
    </source>
</evidence>
<dbReference type="InterPro" id="IPR019775">
    <property type="entry name" value="WD40_repeat_CS"/>
</dbReference>
<dbReference type="InterPro" id="IPR011009">
    <property type="entry name" value="Kinase-like_dom_sf"/>
</dbReference>
<organism evidence="11 12">
    <name type="scientific">Quillaja saponaria</name>
    <name type="common">Soap bark tree</name>
    <dbReference type="NCBI Taxonomy" id="32244"/>
    <lineage>
        <taxon>Eukaryota</taxon>
        <taxon>Viridiplantae</taxon>
        <taxon>Streptophyta</taxon>
        <taxon>Embryophyta</taxon>
        <taxon>Tracheophyta</taxon>
        <taxon>Spermatophyta</taxon>
        <taxon>Magnoliopsida</taxon>
        <taxon>eudicotyledons</taxon>
        <taxon>Gunneridae</taxon>
        <taxon>Pentapetalae</taxon>
        <taxon>rosids</taxon>
        <taxon>fabids</taxon>
        <taxon>Fabales</taxon>
        <taxon>Quillajaceae</taxon>
        <taxon>Quillaja</taxon>
    </lineage>
</organism>
<keyword evidence="4" id="KW-0677">Repeat</keyword>
<reference evidence="11" key="1">
    <citation type="journal article" date="2023" name="Science">
        <title>Elucidation of the pathway for biosynthesis of saponin adjuvants from the soapbark tree.</title>
        <authorList>
            <person name="Reed J."/>
            <person name="Orme A."/>
            <person name="El-Demerdash A."/>
            <person name="Owen C."/>
            <person name="Martin L.B.B."/>
            <person name="Misra R.C."/>
            <person name="Kikuchi S."/>
            <person name="Rejzek M."/>
            <person name="Martin A.C."/>
            <person name="Harkess A."/>
            <person name="Leebens-Mack J."/>
            <person name="Louveau T."/>
            <person name="Stephenson M.J."/>
            <person name="Osbourn A."/>
        </authorList>
    </citation>
    <scope>NUCLEOTIDE SEQUENCE</scope>
    <source>
        <strain evidence="11">S10</strain>
    </source>
</reference>
<keyword evidence="2 9" id="KW-0853">WD repeat</keyword>
<dbReference type="InterPro" id="IPR044630">
    <property type="entry name" value="SPA1/2/3/4"/>
</dbReference>
<dbReference type="GO" id="GO:0042802">
    <property type="term" value="F:identical protein binding"/>
    <property type="evidence" value="ECO:0007669"/>
    <property type="project" value="UniProtKB-ARBA"/>
</dbReference>
<evidence type="ECO:0000256" key="4">
    <source>
        <dbReference type="ARBA" id="ARBA00022737"/>
    </source>
</evidence>
<evidence type="ECO:0000259" key="10">
    <source>
        <dbReference type="PROSITE" id="PS50011"/>
    </source>
</evidence>
<name>A0AAD7LQV3_QUISA</name>
<accession>A0AAD7LQV3</accession>
<evidence type="ECO:0000313" key="11">
    <source>
        <dbReference type="EMBL" id="KAJ7962528.1"/>
    </source>
</evidence>
<feature type="repeat" description="WD" evidence="9">
    <location>
        <begin position="900"/>
        <end position="940"/>
    </location>
</feature>
<evidence type="ECO:0000256" key="7">
    <source>
        <dbReference type="ARBA" id="ARBA00023242"/>
    </source>
</evidence>
<evidence type="ECO:0000256" key="5">
    <source>
        <dbReference type="ARBA" id="ARBA00022786"/>
    </source>
</evidence>
<dbReference type="Gene3D" id="2.130.10.10">
    <property type="entry name" value="YVTN repeat-like/Quinoprotein amine dehydrogenase"/>
    <property type="match status" value="1"/>
</dbReference>
<dbReference type="PANTHER" id="PTHR44218">
    <property type="entry name" value="PROTEIN SPA1-RELATED 2"/>
    <property type="match status" value="1"/>
</dbReference>
<sequence>MAANGGVVSEELKRKVGDLFCKPNDQGMLGSPTKCVSVRRDWPCSLSNDNTVNAKGKDLSRCGVTSLAESGPPCTSLSSTMDARRVEELTIGRCENSTLAVVSSPHNSRLSQWNYLYHLNPEARYKSMNGEEVPQENEQLGVSKEVKRINYNIWNMKPLLRNNQSPQEVSMNRSIRDNKNIISCSTLPIDNKRQKTSSTCSFSQSSVKHTLKGKEVMYRNPEAHTGIRGALHHQDDDKLGFVTNSDALLKLSADEDKLHLQNIGKCGRQDFDDGINLKDWLISTSSKRDKAQSLLIFKQILEIVDFAHSQGVVLQDLRPSCFMLLPSNRVKYIGSSAGRKIGCSMNCILNKRSPMEDNVCAGHGLGAEQQKLYEETKSLFRQPLSSCTCDFKNETINRIDTYIDEPIESRITERTSSRQKFSNEAKQFMPVTLQLEEKWYTSPEQLSDRGFTFSSNIYSLGVLLFEFLCNIEPWMVHSAVMIDLRHRILPPKFLSENPKEAGFCLWLLHPEPSCRPTARMILQSEFICESEELNSEDNVTVYGDCEDESDKLLLFLTLLREGKHKHVSKLAEDLGCLEDDIHEVERRLALGTSSAFPQSQREFPELREKSLHFQDLYASVVGRSVSESCIDEAMLMKNLHQLEDAYFSMRSRTLLTEIPASARCDKDVLKSRGKLSHVQNDNEEPTRNQRSVDSLGSFFEGLSHFARYSKFEVRGTLRNGDLLNSANVICSLSFDRDEDYIAVAGVSKKIKIFEFSSLLNDSADIHYPIVEMSNKSKLSCVCWNNYIKNYLASTDYDGVVQMWDAGTGQIFSQYKEHQKRAWSVDFSQANPKKFASGSDDCSVKLWSINEKNSLGTILNPANVCCVQFSAYSAHLLVLGSADYKIYGYDLRHTRIPWCTLAGHEKAVSYVKFLDAEAVVSSSTDNTMKLWDLNKTSSTGLSSGACGVTFRGHSNEKNFVGLSTLNGYIACGSETNEVYCYSRSLPMPIISYKFGSIDPISGHEKSDNNGQFVSSVCWRQKSNMVVAANSSGTVKLLQMV</sequence>
<keyword evidence="8" id="KW-0607">Phytochrome signaling pathway</keyword>
<evidence type="ECO:0000313" key="12">
    <source>
        <dbReference type="Proteomes" id="UP001163823"/>
    </source>
</evidence>
<dbReference type="PROSITE" id="PS50082">
    <property type="entry name" value="WD_REPEATS_2"/>
    <property type="match status" value="2"/>
</dbReference>
<dbReference type="GO" id="GO:0009585">
    <property type="term" value="P:red, far-red light phototransduction"/>
    <property type="evidence" value="ECO:0007669"/>
    <property type="project" value="UniProtKB-KW"/>
</dbReference>
<dbReference type="InterPro" id="IPR020472">
    <property type="entry name" value="WD40_PAC1"/>
</dbReference>
<dbReference type="Pfam" id="PF00069">
    <property type="entry name" value="Pkinase"/>
    <property type="match status" value="1"/>
</dbReference>
<dbReference type="InterPro" id="IPR015943">
    <property type="entry name" value="WD40/YVTN_repeat-like_dom_sf"/>
</dbReference>
<keyword evidence="5" id="KW-0833">Ubl conjugation pathway</keyword>
<dbReference type="GO" id="GO:0009640">
    <property type="term" value="P:photomorphogenesis"/>
    <property type="evidence" value="ECO:0007669"/>
    <property type="project" value="InterPro"/>
</dbReference>
<dbReference type="PANTHER" id="PTHR44218:SF6">
    <property type="entry name" value="PROTEIN SUPPRESSOR OF PHYA-105 1"/>
    <property type="match status" value="1"/>
</dbReference>
<dbReference type="Gene3D" id="1.10.510.10">
    <property type="entry name" value="Transferase(Phosphotransferase) domain 1"/>
    <property type="match status" value="1"/>
</dbReference>
<dbReference type="GO" id="GO:0004672">
    <property type="term" value="F:protein kinase activity"/>
    <property type="evidence" value="ECO:0007669"/>
    <property type="project" value="InterPro"/>
</dbReference>
<dbReference type="SMART" id="SM00320">
    <property type="entry name" value="WD40"/>
    <property type="match status" value="7"/>
</dbReference>
<dbReference type="EMBL" id="JARAOO010000007">
    <property type="protein sequence ID" value="KAJ7962528.1"/>
    <property type="molecule type" value="Genomic_DNA"/>
</dbReference>